<sequence>MEADSSESSAPDLVTTRMLFSGLQVKPPPPSTQQPGPRHTIDAILGLTNRPPPPDSLLSPGGAESSGEESSDSDGKDLNDLIGLQDLKLSKNQTGYFIYMKPFGQRTPQTRTSFEIPLIPQHFSRQDIGGCNRIPYKYIEKYR</sequence>
<dbReference type="Proteomes" id="UP001233999">
    <property type="component" value="Unassembled WGS sequence"/>
</dbReference>
<evidence type="ECO:0000313" key="2">
    <source>
        <dbReference type="EMBL" id="KAJ9595910.1"/>
    </source>
</evidence>
<evidence type="ECO:0000313" key="3">
    <source>
        <dbReference type="Proteomes" id="UP001233999"/>
    </source>
</evidence>
<accession>A0AAD8AB72</accession>
<dbReference type="EMBL" id="JASPKZ010002304">
    <property type="protein sequence ID" value="KAJ9595910.1"/>
    <property type="molecule type" value="Genomic_DNA"/>
</dbReference>
<comment type="caution">
    <text evidence="2">The sequence shown here is derived from an EMBL/GenBank/DDBJ whole genome shotgun (WGS) entry which is preliminary data.</text>
</comment>
<protein>
    <submittedName>
        <fullName evidence="2">Uncharacterized protein</fullName>
    </submittedName>
</protein>
<evidence type="ECO:0000256" key="1">
    <source>
        <dbReference type="SAM" id="MobiDB-lite"/>
    </source>
</evidence>
<feature type="compositionally biased region" description="Low complexity" evidence="1">
    <location>
        <begin position="56"/>
        <end position="65"/>
    </location>
</feature>
<feature type="region of interest" description="Disordered" evidence="1">
    <location>
        <begin position="1"/>
        <end position="79"/>
    </location>
</feature>
<dbReference type="AlphaFoldDB" id="A0AAD8AB72"/>
<reference evidence="2" key="2">
    <citation type="submission" date="2023-05" db="EMBL/GenBank/DDBJ databases">
        <authorList>
            <person name="Fouks B."/>
        </authorList>
    </citation>
    <scope>NUCLEOTIDE SEQUENCE</scope>
    <source>
        <strain evidence="2">Stay&amp;Tobe</strain>
        <tissue evidence="2">Testes</tissue>
    </source>
</reference>
<reference evidence="2" key="1">
    <citation type="journal article" date="2023" name="IScience">
        <title>Live-bearing cockroach genome reveals convergent evolutionary mechanisms linked to viviparity in insects and beyond.</title>
        <authorList>
            <person name="Fouks B."/>
            <person name="Harrison M.C."/>
            <person name="Mikhailova A.A."/>
            <person name="Marchal E."/>
            <person name="English S."/>
            <person name="Carruthers M."/>
            <person name="Jennings E.C."/>
            <person name="Chiamaka E.L."/>
            <person name="Frigard R.A."/>
            <person name="Pippel M."/>
            <person name="Attardo G.M."/>
            <person name="Benoit J.B."/>
            <person name="Bornberg-Bauer E."/>
            <person name="Tobe S.S."/>
        </authorList>
    </citation>
    <scope>NUCLEOTIDE SEQUENCE</scope>
    <source>
        <strain evidence="2">Stay&amp;Tobe</strain>
    </source>
</reference>
<gene>
    <name evidence="2" type="ORF">L9F63_012883</name>
</gene>
<keyword evidence="3" id="KW-1185">Reference proteome</keyword>
<name>A0AAD8AB72_DIPPU</name>
<organism evidence="2 3">
    <name type="scientific">Diploptera punctata</name>
    <name type="common">Pacific beetle cockroach</name>
    <dbReference type="NCBI Taxonomy" id="6984"/>
    <lineage>
        <taxon>Eukaryota</taxon>
        <taxon>Metazoa</taxon>
        <taxon>Ecdysozoa</taxon>
        <taxon>Arthropoda</taxon>
        <taxon>Hexapoda</taxon>
        <taxon>Insecta</taxon>
        <taxon>Pterygota</taxon>
        <taxon>Neoptera</taxon>
        <taxon>Polyneoptera</taxon>
        <taxon>Dictyoptera</taxon>
        <taxon>Blattodea</taxon>
        <taxon>Blaberoidea</taxon>
        <taxon>Blaberidae</taxon>
        <taxon>Diplopterinae</taxon>
        <taxon>Diploptera</taxon>
    </lineage>
</organism>
<proteinExistence type="predicted"/>
<feature type="non-terminal residue" evidence="2">
    <location>
        <position position="143"/>
    </location>
</feature>